<organism evidence="11">
    <name type="scientific">Paraconexibacter sp. AEG42_29</name>
    <dbReference type="NCBI Taxonomy" id="2997339"/>
    <lineage>
        <taxon>Bacteria</taxon>
        <taxon>Bacillati</taxon>
        <taxon>Actinomycetota</taxon>
        <taxon>Thermoleophilia</taxon>
        <taxon>Solirubrobacterales</taxon>
        <taxon>Paraconexibacteraceae</taxon>
        <taxon>Paraconexibacter</taxon>
    </lineage>
</organism>
<dbReference type="InterPro" id="IPR050763">
    <property type="entry name" value="ABC_transporter_ATP-binding"/>
</dbReference>
<name>A0AAU7B0V1_9ACTN</name>
<keyword evidence="8" id="KW-0046">Antibiotic resistance</keyword>
<dbReference type="RefSeq" id="WP_354698774.1">
    <property type="nucleotide sequence ID" value="NZ_CP114014.1"/>
</dbReference>
<evidence type="ECO:0000313" key="11">
    <source>
        <dbReference type="EMBL" id="XAY07583.1"/>
    </source>
</evidence>
<dbReference type="SUPFAM" id="SSF52540">
    <property type="entry name" value="P-loop containing nucleoside triphosphate hydrolases"/>
    <property type="match status" value="1"/>
</dbReference>
<evidence type="ECO:0000256" key="4">
    <source>
        <dbReference type="ARBA" id="ARBA00022741"/>
    </source>
</evidence>
<keyword evidence="5 11" id="KW-0067">ATP-binding</keyword>
<dbReference type="NCBIfam" id="TIGR01188">
    <property type="entry name" value="drrA"/>
    <property type="match status" value="1"/>
</dbReference>
<gene>
    <name evidence="11" type="primary">drrA_4</name>
    <name evidence="11" type="ORF">DSM112329_04468</name>
</gene>
<evidence type="ECO:0000256" key="6">
    <source>
        <dbReference type="ARBA" id="ARBA00022967"/>
    </source>
</evidence>
<keyword evidence="2" id="KW-0813">Transport</keyword>
<accession>A0AAU7B0V1</accession>
<dbReference type="Gene3D" id="3.40.50.300">
    <property type="entry name" value="P-loop containing nucleotide triphosphate hydrolases"/>
    <property type="match status" value="1"/>
</dbReference>
<dbReference type="InterPro" id="IPR003593">
    <property type="entry name" value="AAA+_ATPase"/>
</dbReference>
<comment type="subcellular location">
    <subcellularLocation>
        <location evidence="1">Cell membrane</location>
        <topology evidence="1">Peripheral membrane protein</topology>
        <orientation evidence="1">Cytoplasmic side</orientation>
    </subcellularLocation>
</comment>
<dbReference type="InterPro" id="IPR027417">
    <property type="entry name" value="P-loop_NTPase"/>
</dbReference>
<dbReference type="GO" id="GO:0005886">
    <property type="term" value="C:plasma membrane"/>
    <property type="evidence" value="ECO:0007669"/>
    <property type="project" value="UniProtKB-SubCell"/>
</dbReference>
<feature type="domain" description="ABC transporter" evidence="10">
    <location>
        <begin position="9"/>
        <end position="239"/>
    </location>
</feature>
<proteinExistence type="inferred from homology"/>
<dbReference type="GO" id="GO:0046677">
    <property type="term" value="P:response to antibiotic"/>
    <property type="evidence" value="ECO:0007669"/>
    <property type="project" value="UniProtKB-KW"/>
</dbReference>
<dbReference type="InterPro" id="IPR017871">
    <property type="entry name" value="ABC_transporter-like_CS"/>
</dbReference>
<dbReference type="PANTHER" id="PTHR42711:SF19">
    <property type="entry name" value="DOXORUBICIN RESISTANCE ATP-BINDING PROTEIN DRRA"/>
    <property type="match status" value="1"/>
</dbReference>
<dbReference type="GO" id="GO:0043215">
    <property type="term" value="P:daunorubicin transport"/>
    <property type="evidence" value="ECO:0007669"/>
    <property type="project" value="InterPro"/>
</dbReference>
<dbReference type="GO" id="GO:0016887">
    <property type="term" value="F:ATP hydrolysis activity"/>
    <property type="evidence" value="ECO:0007669"/>
    <property type="project" value="InterPro"/>
</dbReference>
<dbReference type="GO" id="GO:1900753">
    <property type="term" value="P:doxorubicin transport"/>
    <property type="evidence" value="ECO:0007669"/>
    <property type="project" value="InterPro"/>
</dbReference>
<dbReference type="GO" id="GO:0005524">
    <property type="term" value="F:ATP binding"/>
    <property type="evidence" value="ECO:0007669"/>
    <property type="project" value="UniProtKB-KW"/>
</dbReference>
<evidence type="ECO:0000259" key="10">
    <source>
        <dbReference type="PROSITE" id="PS50893"/>
    </source>
</evidence>
<comment type="similarity">
    <text evidence="9">Belongs to the ABC transporter superfamily. Drug exporter-1 (DrugE1) (TC 3.A.1.105) family.</text>
</comment>
<keyword evidence="7" id="KW-0472">Membrane</keyword>
<keyword evidence="6" id="KW-1278">Translocase</keyword>
<keyword evidence="4" id="KW-0547">Nucleotide-binding</keyword>
<reference evidence="11" key="1">
    <citation type="submission" date="2022-12" db="EMBL/GenBank/DDBJ databases">
        <title>Paraconexibacter alkalitolerans sp. nov. and Baekduia alba sp. nov., isolated from soil and emended description of the genera Paraconexibacter (Chun et al., 2020) and Baekduia (An et al., 2020).</title>
        <authorList>
            <person name="Vieira S."/>
            <person name="Huber K.J."/>
            <person name="Geppert A."/>
            <person name="Wolf J."/>
            <person name="Neumann-Schaal M."/>
            <person name="Muesken M."/>
            <person name="Overmann J."/>
        </authorList>
    </citation>
    <scope>NUCLEOTIDE SEQUENCE</scope>
    <source>
        <strain evidence="11">AEG42_29</strain>
    </source>
</reference>
<dbReference type="EMBL" id="CP114014">
    <property type="protein sequence ID" value="XAY07583.1"/>
    <property type="molecule type" value="Genomic_DNA"/>
</dbReference>
<dbReference type="EC" id="3.6.3.-" evidence="11"/>
<dbReference type="KEGG" id="parq:DSM112329_04468"/>
<evidence type="ECO:0000256" key="1">
    <source>
        <dbReference type="ARBA" id="ARBA00004413"/>
    </source>
</evidence>
<dbReference type="Pfam" id="PF00005">
    <property type="entry name" value="ABC_tran"/>
    <property type="match status" value="1"/>
</dbReference>
<evidence type="ECO:0000256" key="7">
    <source>
        <dbReference type="ARBA" id="ARBA00023136"/>
    </source>
</evidence>
<dbReference type="PANTHER" id="PTHR42711">
    <property type="entry name" value="ABC TRANSPORTER ATP-BINDING PROTEIN"/>
    <property type="match status" value="1"/>
</dbReference>
<dbReference type="InterPro" id="IPR005894">
    <property type="entry name" value="DrrA"/>
</dbReference>
<dbReference type="AlphaFoldDB" id="A0AAU7B0V1"/>
<evidence type="ECO:0000256" key="9">
    <source>
        <dbReference type="ARBA" id="ARBA00049985"/>
    </source>
</evidence>
<protein>
    <submittedName>
        <fullName evidence="11">Daunorubicin/doxorubicin resistance ATP-binding protein DrrA</fullName>
        <ecNumber evidence="11">3.6.3.-</ecNumber>
    </submittedName>
</protein>
<sequence length="321" mass="33606">MYETTGIGVEAAGLGKSYDDFWALRDVDLHVPAGSVLGLLGHNGAGKTTAIKILTTLASPTTGTARVAGYDVKTQGREVRSRIGVASQAATVDGLLTGRANLTLVGRLYGLSKTDARTRADELLERLDLVDAADKLVQAYSGGMRRRLDLAASIVARPAVLFLDEPTTGLDPRSRGDLWALLRELVDGGTTIVLTTQYLEEADRLADDIVVLDHGRVVAHGTPTDLKARVGGERAEVTVSGVADLAPAARALDGFADAPAVTDAEALTVTVPLRGGTRLMDIVRALDAGGVDAVDVARREATLDDVFLSLTTTSKPEAIAA</sequence>
<dbReference type="InterPro" id="IPR003439">
    <property type="entry name" value="ABC_transporter-like_ATP-bd"/>
</dbReference>
<dbReference type="PROSITE" id="PS50893">
    <property type="entry name" value="ABC_TRANSPORTER_2"/>
    <property type="match status" value="1"/>
</dbReference>
<evidence type="ECO:0000256" key="5">
    <source>
        <dbReference type="ARBA" id="ARBA00022840"/>
    </source>
</evidence>
<keyword evidence="11" id="KW-0378">Hydrolase</keyword>
<evidence type="ECO:0000256" key="2">
    <source>
        <dbReference type="ARBA" id="ARBA00022448"/>
    </source>
</evidence>
<evidence type="ECO:0000256" key="3">
    <source>
        <dbReference type="ARBA" id="ARBA00022475"/>
    </source>
</evidence>
<dbReference type="SMART" id="SM00382">
    <property type="entry name" value="AAA"/>
    <property type="match status" value="1"/>
</dbReference>
<dbReference type="PROSITE" id="PS00211">
    <property type="entry name" value="ABC_TRANSPORTER_1"/>
    <property type="match status" value="1"/>
</dbReference>
<evidence type="ECO:0000256" key="8">
    <source>
        <dbReference type="ARBA" id="ARBA00023251"/>
    </source>
</evidence>
<keyword evidence="3" id="KW-1003">Cell membrane</keyword>